<protein>
    <submittedName>
        <fullName evidence="1">Uncharacterized protein</fullName>
    </submittedName>
</protein>
<gene>
    <name evidence="1" type="ORF">LCGC14_2806610</name>
</gene>
<proteinExistence type="predicted"/>
<comment type="caution">
    <text evidence="1">The sequence shown here is derived from an EMBL/GenBank/DDBJ whole genome shotgun (WGS) entry which is preliminary data.</text>
</comment>
<organism evidence="1">
    <name type="scientific">marine sediment metagenome</name>
    <dbReference type="NCBI Taxonomy" id="412755"/>
    <lineage>
        <taxon>unclassified sequences</taxon>
        <taxon>metagenomes</taxon>
        <taxon>ecological metagenomes</taxon>
    </lineage>
</organism>
<sequence length="49" mass="6229">MTQREFCKRWDGLSLLQRDRVRRKAWWEHMTLWSVMAEYWPYDDPEPLD</sequence>
<dbReference type="AlphaFoldDB" id="A0A0F8Z7X1"/>
<name>A0A0F8Z7X1_9ZZZZ</name>
<evidence type="ECO:0000313" key="1">
    <source>
        <dbReference type="EMBL" id="KKK82115.1"/>
    </source>
</evidence>
<reference evidence="1" key="1">
    <citation type="journal article" date="2015" name="Nature">
        <title>Complex archaea that bridge the gap between prokaryotes and eukaryotes.</title>
        <authorList>
            <person name="Spang A."/>
            <person name="Saw J.H."/>
            <person name="Jorgensen S.L."/>
            <person name="Zaremba-Niedzwiedzka K."/>
            <person name="Martijn J."/>
            <person name="Lind A.E."/>
            <person name="van Eijk R."/>
            <person name="Schleper C."/>
            <person name="Guy L."/>
            <person name="Ettema T.J."/>
        </authorList>
    </citation>
    <scope>NUCLEOTIDE SEQUENCE</scope>
</reference>
<accession>A0A0F8Z7X1</accession>
<dbReference type="EMBL" id="LAZR01052814">
    <property type="protein sequence ID" value="KKK82115.1"/>
    <property type="molecule type" value="Genomic_DNA"/>
</dbReference>